<keyword evidence="4" id="KW-1185">Reference proteome</keyword>
<comment type="caution">
    <text evidence="3">The sequence shown here is derived from an EMBL/GenBank/DDBJ whole genome shotgun (WGS) entry which is preliminary data.</text>
</comment>
<dbReference type="AlphaFoldDB" id="A0A9X1AKA1"/>
<name>A0A9X1AKA1_9SPHN</name>
<feature type="region of interest" description="Disordered" evidence="1">
    <location>
        <begin position="170"/>
        <end position="276"/>
    </location>
</feature>
<evidence type="ECO:0000313" key="4">
    <source>
        <dbReference type="Proteomes" id="UP001138757"/>
    </source>
</evidence>
<keyword evidence="2" id="KW-0812">Transmembrane</keyword>
<feature type="transmembrane region" description="Helical" evidence="2">
    <location>
        <begin position="132"/>
        <end position="152"/>
    </location>
</feature>
<keyword evidence="2" id="KW-1133">Transmembrane helix</keyword>
<evidence type="ECO:0000256" key="1">
    <source>
        <dbReference type="SAM" id="MobiDB-lite"/>
    </source>
</evidence>
<feature type="transmembrane region" description="Helical" evidence="2">
    <location>
        <begin position="36"/>
        <end position="58"/>
    </location>
</feature>
<gene>
    <name evidence="3" type="ORF">KK488_02945</name>
</gene>
<feature type="transmembrane region" description="Helical" evidence="2">
    <location>
        <begin position="70"/>
        <end position="91"/>
    </location>
</feature>
<feature type="compositionally biased region" description="Low complexity" evidence="1">
    <location>
        <begin position="240"/>
        <end position="276"/>
    </location>
</feature>
<keyword evidence="2" id="KW-0472">Membrane</keyword>
<organism evidence="3 4">
    <name type="scientific">Sphingobium nicotianae</name>
    <dbReference type="NCBI Taxonomy" id="2782607"/>
    <lineage>
        <taxon>Bacteria</taxon>
        <taxon>Pseudomonadati</taxon>
        <taxon>Pseudomonadota</taxon>
        <taxon>Alphaproteobacteria</taxon>
        <taxon>Sphingomonadales</taxon>
        <taxon>Sphingomonadaceae</taxon>
        <taxon>Sphingobium</taxon>
    </lineage>
</organism>
<accession>A0A9X1AKA1</accession>
<evidence type="ECO:0000256" key="2">
    <source>
        <dbReference type="SAM" id="Phobius"/>
    </source>
</evidence>
<dbReference type="Proteomes" id="UP001138757">
    <property type="component" value="Unassembled WGS sequence"/>
</dbReference>
<proteinExistence type="predicted"/>
<dbReference type="EMBL" id="JAHGAW010000002">
    <property type="protein sequence ID" value="MBT2185895.1"/>
    <property type="molecule type" value="Genomic_DNA"/>
</dbReference>
<sequence length="276" mass="28453">MSEEEATRALVREVGRRSVERLGDGLTRVAGEATALYRWLLTMLLLMNGAGIYLSIAARGAIGPALFGQVTLIFFGGAMAAILAALVSMVLTLPAAAALRKAITHWTDVSVSGELSPEALVSARQVKWTGTIWLALTSLAVLVSLTLFVVGADRLATHFGVLKEEAEEAVAPLPAPEPPFPNAAHSTAQSNEAAGALATPAPTPTGMPSPTPTARARSQHAAPKLQPQPPAQPTPPARPTPTVRSTPTPASRPNMPSAPVSTPSPAASQPAAPTTP</sequence>
<reference evidence="3" key="1">
    <citation type="submission" date="2021-05" db="EMBL/GenBank/DDBJ databases">
        <title>Genome of Sphingobium sp. strain.</title>
        <authorList>
            <person name="Fan R."/>
        </authorList>
    </citation>
    <scope>NUCLEOTIDE SEQUENCE</scope>
    <source>
        <strain evidence="3">H33</strain>
    </source>
</reference>
<evidence type="ECO:0000313" key="3">
    <source>
        <dbReference type="EMBL" id="MBT2185895.1"/>
    </source>
</evidence>
<feature type="compositionally biased region" description="Pro residues" evidence="1">
    <location>
        <begin position="226"/>
        <end position="239"/>
    </location>
</feature>
<feature type="compositionally biased region" description="Pro residues" evidence="1">
    <location>
        <begin position="201"/>
        <end position="211"/>
    </location>
</feature>
<protein>
    <submittedName>
        <fullName evidence="3">Uncharacterized protein</fullName>
    </submittedName>
</protein>